<reference evidence="3 4" key="1">
    <citation type="submission" date="2020-01" db="EMBL/GenBank/DDBJ databases">
        <authorList>
            <consortium name="DOE Joint Genome Institute"/>
            <person name="Haridas S."/>
            <person name="Albert R."/>
            <person name="Binder M."/>
            <person name="Bloem J."/>
            <person name="Labutti K."/>
            <person name="Salamov A."/>
            <person name="Andreopoulos B."/>
            <person name="Baker S.E."/>
            <person name="Barry K."/>
            <person name="Bills G."/>
            <person name="Bluhm B.H."/>
            <person name="Cannon C."/>
            <person name="Castanera R."/>
            <person name="Culley D.E."/>
            <person name="Daum C."/>
            <person name="Ezra D."/>
            <person name="Gonzalez J.B."/>
            <person name="Henrissat B."/>
            <person name="Kuo A."/>
            <person name="Liang C."/>
            <person name="Lipzen A."/>
            <person name="Lutzoni F."/>
            <person name="Magnuson J."/>
            <person name="Mondo S."/>
            <person name="Nolan M."/>
            <person name="Ohm R."/>
            <person name="Pangilinan J."/>
            <person name="Park H.-J.H."/>
            <person name="Ramirez L."/>
            <person name="Alfaro M."/>
            <person name="Sun H."/>
            <person name="Tritt A."/>
            <person name="Yoshinaga Y."/>
            <person name="Zwiers L.-H.L."/>
            <person name="Turgeon B.G."/>
            <person name="Goodwin S.B."/>
            <person name="Spatafora J.W."/>
            <person name="Crous P.W."/>
            <person name="Grigoriev I.V."/>
        </authorList>
    </citation>
    <scope>NUCLEOTIDE SEQUENCE [LARGE SCALE GENOMIC DNA]</scope>
    <source>
        <strain evidence="3 4">CBS 611.86</strain>
    </source>
</reference>
<sequence length="610" mass="68335">MSRRCIVQTPGIVCMFDSLYTRFQSDGSSHLLEALPSPDDLQWIPQSVIDGTPEALVIGSTDGEQVIAIMTGGIGAALWKLRIFTKPPDSWLLSAITVEDCLDNTFRQPFEYLLEGGTDVNRRLTQLIKYYFHERGHVDCNRSGNVEDFIYRYRLTIATVWKGIHAPQVGVETEQAEQDLSLAKDEESTLLESNSNAMRVGAAVNTSSELSDLPDSSLDITTDDASDNWLDKQSNSRDTSSNFPRSQLGNVLDREKDPRDSAPISTIENVLDSKSNRTPPATPDNSLDEILNRSGTSSQNRSVPTPVNRLQKDPTSDYSKLKSYLAECHCLYLLDNLPRVDELHFEDQHTIPNAQSKCLWIGQHKETKASVWAYMRLSGKSHEIVYYTGAYKRPASELSRRRLIHPFNKVYSSQSGIDQSAQARLNVLVRWYFISSDMLSSRSLVLAETKDFPSRLRNCLDYIASKMGPAAAKPPSESDEEDAAGPVDDDAEPNHSSALRSLDESHIQSALSHDSSPIKGKLRSGAHQQETPESVPESAPGPRDFTTDSDVGDVDFRRLTGDPAIKEQELTSDINAMLDMRSILNEQLERLNEDLESRLEERRKIRRRLE</sequence>
<evidence type="ECO:0000256" key="2">
    <source>
        <dbReference type="SAM" id="MobiDB-lite"/>
    </source>
</evidence>
<organism evidence="3 4">
    <name type="scientific">Massariosphaeria phaeospora</name>
    <dbReference type="NCBI Taxonomy" id="100035"/>
    <lineage>
        <taxon>Eukaryota</taxon>
        <taxon>Fungi</taxon>
        <taxon>Dikarya</taxon>
        <taxon>Ascomycota</taxon>
        <taxon>Pezizomycotina</taxon>
        <taxon>Dothideomycetes</taxon>
        <taxon>Pleosporomycetidae</taxon>
        <taxon>Pleosporales</taxon>
        <taxon>Pleosporales incertae sedis</taxon>
        <taxon>Massariosphaeria</taxon>
    </lineage>
</organism>
<keyword evidence="4" id="KW-1185">Reference proteome</keyword>
<evidence type="ECO:0000313" key="4">
    <source>
        <dbReference type="Proteomes" id="UP000481861"/>
    </source>
</evidence>
<feature type="compositionally biased region" description="Low complexity" evidence="2">
    <location>
        <begin position="207"/>
        <end position="220"/>
    </location>
</feature>
<accession>A0A7C8I2I1</accession>
<dbReference type="EMBL" id="JAADJZ010000028">
    <property type="protein sequence ID" value="KAF2866372.1"/>
    <property type="molecule type" value="Genomic_DNA"/>
</dbReference>
<feature type="region of interest" description="Disordered" evidence="2">
    <location>
        <begin position="468"/>
        <end position="563"/>
    </location>
</feature>
<dbReference type="AlphaFoldDB" id="A0A7C8I2I1"/>
<evidence type="ECO:0000313" key="3">
    <source>
        <dbReference type="EMBL" id="KAF2866372.1"/>
    </source>
</evidence>
<protein>
    <submittedName>
        <fullName evidence="3">Uncharacterized protein</fullName>
    </submittedName>
</protein>
<name>A0A7C8I2I1_9PLEO</name>
<feature type="compositionally biased region" description="Basic and acidic residues" evidence="2">
    <location>
        <begin position="554"/>
        <end position="563"/>
    </location>
</feature>
<proteinExistence type="predicted"/>
<feature type="coiled-coil region" evidence="1">
    <location>
        <begin position="574"/>
        <end position="608"/>
    </location>
</feature>
<feature type="compositionally biased region" description="Polar residues" evidence="2">
    <location>
        <begin position="263"/>
        <end position="285"/>
    </location>
</feature>
<gene>
    <name evidence="3" type="ORF">BDV95DRAFT_584609</name>
</gene>
<dbReference type="OrthoDB" id="3776883at2759"/>
<keyword evidence="1" id="KW-0175">Coiled coil</keyword>
<evidence type="ECO:0000256" key="1">
    <source>
        <dbReference type="SAM" id="Coils"/>
    </source>
</evidence>
<comment type="caution">
    <text evidence="3">The sequence shown here is derived from an EMBL/GenBank/DDBJ whole genome shotgun (WGS) entry which is preliminary data.</text>
</comment>
<feature type="region of interest" description="Disordered" evidence="2">
    <location>
        <begin position="207"/>
        <end position="315"/>
    </location>
</feature>
<dbReference type="Proteomes" id="UP000481861">
    <property type="component" value="Unassembled WGS sequence"/>
</dbReference>
<feature type="compositionally biased region" description="Polar residues" evidence="2">
    <location>
        <begin position="293"/>
        <end position="305"/>
    </location>
</feature>
<feature type="compositionally biased region" description="Acidic residues" evidence="2">
    <location>
        <begin position="477"/>
        <end position="491"/>
    </location>
</feature>
<feature type="compositionally biased region" description="Polar residues" evidence="2">
    <location>
        <begin position="231"/>
        <end position="249"/>
    </location>
</feature>